<dbReference type="EMBL" id="JBEWLZ010000007">
    <property type="protein sequence ID" value="MET1490820.1"/>
    <property type="molecule type" value="Genomic_DNA"/>
</dbReference>
<evidence type="ECO:0000313" key="13">
    <source>
        <dbReference type="Proteomes" id="UP001548590"/>
    </source>
</evidence>
<comment type="function">
    <text evidence="2 10">Catalyzes the formation of the alpha-1,6-glucosidic linkages in glycogen by scission of a 1,4-alpha-linked oligosaccharide from growing alpha-1,4-glucan chains and the subsequent attachment of the oligosaccharide to the alpha-1,6 position.</text>
</comment>
<dbReference type="PANTHER" id="PTHR43651:SF3">
    <property type="entry name" value="1,4-ALPHA-GLUCAN-BRANCHING ENZYME"/>
    <property type="match status" value="1"/>
</dbReference>
<dbReference type="InterPro" id="IPR006407">
    <property type="entry name" value="GlgB"/>
</dbReference>
<dbReference type="SUPFAM" id="SSF51011">
    <property type="entry name" value="Glycosyl hydrolase domain"/>
    <property type="match status" value="1"/>
</dbReference>
<dbReference type="InterPro" id="IPR013780">
    <property type="entry name" value="Glyco_hydro_b"/>
</dbReference>
<dbReference type="NCBIfam" id="NF008967">
    <property type="entry name" value="PRK12313.1"/>
    <property type="match status" value="1"/>
</dbReference>
<dbReference type="PIRSF" id="PIRSF000463">
    <property type="entry name" value="GlgB"/>
    <property type="match status" value="1"/>
</dbReference>
<proteinExistence type="inferred from homology"/>
<organism evidence="12 13">
    <name type="scientific">Uliginosibacterium paludis</name>
    <dbReference type="NCBI Taxonomy" id="1615952"/>
    <lineage>
        <taxon>Bacteria</taxon>
        <taxon>Pseudomonadati</taxon>
        <taxon>Pseudomonadota</taxon>
        <taxon>Betaproteobacteria</taxon>
        <taxon>Rhodocyclales</taxon>
        <taxon>Zoogloeaceae</taxon>
        <taxon>Uliginosibacterium</taxon>
    </lineage>
</organism>
<keyword evidence="5 10" id="KW-0321">Glycogen metabolism</keyword>
<dbReference type="GO" id="GO:0003844">
    <property type="term" value="F:1,4-alpha-glucan branching enzyme activity"/>
    <property type="evidence" value="ECO:0007669"/>
    <property type="project" value="UniProtKB-EC"/>
</dbReference>
<dbReference type="InterPro" id="IPR017853">
    <property type="entry name" value="GH"/>
</dbReference>
<keyword evidence="7 10" id="KW-0808">Transferase</keyword>
<evidence type="ECO:0000256" key="2">
    <source>
        <dbReference type="ARBA" id="ARBA00002953"/>
    </source>
</evidence>
<dbReference type="Gene3D" id="2.60.40.1180">
    <property type="entry name" value="Golgi alpha-mannosidase II"/>
    <property type="match status" value="1"/>
</dbReference>
<dbReference type="InterPro" id="IPR037439">
    <property type="entry name" value="Branching_enzy"/>
</dbReference>
<feature type="domain" description="Glycosyl hydrolase family 13 catalytic" evidence="11">
    <location>
        <begin position="246"/>
        <end position="594"/>
    </location>
</feature>
<dbReference type="PANTHER" id="PTHR43651">
    <property type="entry name" value="1,4-ALPHA-GLUCAN-BRANCHING ENZYME"/>
    <property type="match status" value="1"/>
</dbReference>
<evidence type="ECO:0000256" key="10">
    <source>
        <dbReference type="HAMAP-Rule" id="MF_00685"/>
    </source>
</evidence>
<dbReference type="SMART" id="SM00642">
    <property type="entry name" value="Aamy"/>
    <property type="match status" value="1"/>
</dbReference>
<dbReference type="InterPro" id="IPR004193">
    <property type="entry name" value="Glyco_hydro_13_N"/>
</dbReference>
<evidence type="ECO:0000313" key="12">
    <source>
        <dbReference type="EMBL" id="MET1490820.1"/>
    </source>
</evidence>
<comment type="similarity">
    <text evidence="4 10">Belongs to the glycosyl hydrolase 13 family. GlgB subfamily.</text>
</comment>
<protein>
    <recommendedName>
        <fullName evidence="10">1,4-alpha-glucan branching enzyme GlgB</fullName>
        <ecNumber evidence="10">2.4.1.18</ecNumber>
    </recommendedName>
    <alternativeName>
        <fullName evidence="10">1,4-alpha-D-glucan:1,4-alpha-D-glucan 6-glucosyl-transferase</fullName>
    </alternativeName>
    <alternativeName>
        <fullName evidence="10">Alpha-(1-&gt;4)-glucan branching enzyme</fullName>
    </alternativeName>
    <alternativeName>
        <fullName evidence="10">Glycogen branching enzyme</fullName>
        <shortName evidence="10">BE</shortName>
    </alternativeName>
</protein>
<dbReference type="Gene3D" id="2.60.40.10">
    <property type="entry name" value="Immunoglobulins"/>
    <property type="match status" value="2"/>
</dbReference>
<dbReference type="Pfam" id="PF02922">
    <property type="entry name" value="CBM_48"/>
    <property type="match status" value="1"/>
</dbReference>
<dbReference type="CDD" id="cd02855">
    <property type="entry name" value="E_set_GBE_prok_N"/>
    <property type="match status" value="1"/>
</dbReference>
<keyword evidence="9 10" id="KW-0119">Carbohydrate metabolism</keyword>
<dbReference type="SUPFAM" id="SSF51445">
    <property type="entry name" value="(Trans)glycosidases"/>
    <property type="match status" value="1"/>
</dbReference>
<dbReference type="Proteomes" id="UP001548590">
    <property type="component" value="Unassembled WGS sequence"/>
</dbReference>
<dbReference type="InterPro" id="IPR014756">
    <property type="entry name" value="Ig_E-set"/>
</dbReference>
<dbReference type="InterPro" id="IPR013783">
    <property type="entry name" value="Ig-like_fold"/>
</dbReference>
<evidence type="ECO:0000256" key="9">
    <source>
        <dbReference type="ARBA" id="ARBA00023277"/>
    </source>
</evidence>
<accession>A0ABV2CSE3</accession>
<keyword evidence="6 10" id="KW-0328">Glycosyltransferase</keyword>
<keyword evidence="13" id="KW-1185">Reference proteome</keyword>
<dbReference type="InterPro" id="IPR054169">
    <property type="entry name" value="GlgB_N"/>
</dbReference>
<sequence length="730" mass="82658">MIDPNELNLLLAARHPDPFAVLGMHEDEDGLLCVRCLLPGAQSVELINADNRRLRARLRPHGDTGFFEARLKTGERFAYRFNVLWQDGQRSILHDPYRFPPVLGELDVWLLAEGSHLRPWELLGARPREMEGVAGTSFALWAPNASRVSVVGDFNAWDGRRHPMRRRPECGVWEIFLPEVFAGAHYKFELVAADGRLLPLKADPYALRAELRPATASITDALPAAVPPSADRARANAPDAPVSIYEVHAGSWQRKHEGADWLDWDELAGRLIPYAIDMGFTHLELMPVSEHPFDGSWGYQATGLFAPTARHGEPAAFRRFVQRCHEAGLGVLLDWVPAHFPTDDFGLAEFDGSKLYEYADPREGFHQDWNTLIYNFGRTEVRNFLVGNALFWLERYGVDGLRVDAVASMLYRDYSRNEGEWVPNHFGGRENLEAIAFLKRMNEVLGSERPEAVTAAEESTSYPGVSRPTFAGGLGFHYKWNMGWMNDTLRYMARDPIHRKYHHGELSFGLMYAFSENFVLPISHDEVVHGKGSMLAKMPGDRWQQFANLRAYYGFMWGHPGKKLLFMGCEFAQNDEWKADHSLDWHLLDSDPEAGLHAGVQRLVRDLNHFYRGCPALWQRDFTPEGFDWIEHSNGEHSILSFVRYSANREALVVVICNFTPTVHGDYLIGVPRPGSYAERINTDSLHYGGSNVGTPWSVARSTPQPWNGMPCSIRINVPPLATVILEWQA</sequence>
<evidence type="ECO:0000256" key="6">
    <source>
        <dbReference type="ARBA" id="ARBA00022676"/>
    </source>
</evidence>
<evidence type="ECO:0000256" key="3">
    <source>
        <dbReference type="ARBA" id="ARBA00004964"/>
    </source>
</evidence>
<dbReference type="CDD" id="cd11322">
    <property type="entry name" value="AmyAc_Glg_BE"/>
    <property type="match status" value="1"/>
</dbReference>
<dbReference type="Pfam" id="PF02806">
    <property type="entry name" value="Alpha-amylase_C"/>
    <property type="match status" value="1"/>
</dbReference>
<gene>
    <name evidence="10 12" type="primary">glgB</name>
    <name evidence="12" type="ORF">ABVT11_13365</name>
</gene>
<comment type="subunit">
    <text evidence="10">Monomer.</text>
</comment>
<feature type="active site" description="Proton donor" evidence="10">
    <location>
        <position position="457"/>
    </location>
</feature>
<keyword evidence="8 10" id="KW-0320">Glycogen biosynthesis</keyword>
<dbReference type="SUPFAM" id="SSF81296">
    <property type="entry name" value="E set domains"/>
    <property type="match status" value="2"/>
</dbReference>
<dbReference type="EC" id="2.4.1.18" evidence="10"/>
<name>A0ABV2CSE3_9RHOO</name>
<evidence type="ECO:0000259" key="11">
    <source>
        <dbReference type="SMART" id="SM00642"/>
    </source>
</evidence>
<feature type="active site" description="Nucleophile" evidence="10">
    <location>
        <position position="404"/>
    </location>
</feature>
<comment type="catalytic activity">
    <reaction evidence="1 10">
        <text>Transfers a segment of a (1-&gt;4)-alpha-D-glucan chain to a primary hydroxy group in a similar glucan chain.</text>
        <dbReference type="EC" id="2.4.1.18"/>
    </reaction>
</comment>
<dbReference type="HAMAP" id="MF_00685">
    <property type="entry name" value="GlgB"/>
    <property type="match status" value="1"/>
</dbReference>
<comment type="caution">
    <text evidence="12">The sequence shown here is derived from an EMBL/GenBank/DDBJ whole genome shotgun (WGS) entry which is preliminary data.</text>
</comment>
<evidence type="ECO:0000256" key="1">
    <source>
        <dbReference type="ARBA" id="ARBA00000826"/>
    </source>
</evidence>
<dbReference type="InterPro" id="IPR044143">
    <property type="entry name" value="GlgB_N_E_set_prok"/>
</dbReference>
<dbReference type="InterPro" id="IPR006047">
    <property type="entry name" value="GH13_cat_dom"/>
</dbReference>
<evidence type="ECO:0000256" key="8">
    <source>
        <dbReference type="ARBA" id="ARBA00023056"/>
    </source>
</evidence>
<evidence type="ECO:0000256" key="4">
    <source>
        <dbReference type="ARBA" id="ARBA00009000"/>
    </source>
</evidence>
<dbReference type="NCBIfam" id="TIGR01515">
    <property type="entry name" value="branching_enzym"/>
    <property type="match status" value="1"/>
</dbReference>
<dbReference type="NCBIfam" id="NF003811">
    <property type="entry name" value="PRK05402.1"/>
    <property type="match status" value="1"/>
</dbReference>
<reference evidence="12 13" key="1">
    <citation type="submission" date="2024-07" db="EMBL/GenBank/DDBJ databases">
        <title>Uliginosibacterium paludis KCTC:42655.</title>
        <authorList>
            <person name="Kim M.K."/>
        </authorList>
    </citation>
    <scope>NUCLEOTIDE SEQUENCE [LARGE SCALE GENOMIC DNA]</scope>
    <source>
        <strain evidence="12 13">KCTC 42655</strain>
    </source>
</reference>
<evidence type="ECO:0000256" key="5">
    <source>
        <dbReference type="ARBA" id="ARBA00022600"/>
    </source>
</evidence>
<dbReference type="Gene3D" id="3.20.20.80">
    <property type="entry name" value="Glycosidases"/>
    <property type="match status" value="1"/>
</dbReference>
<dbReference type="RefSeq" id="WP_345925814.1">
    <property type="nucleotide sequence ID" value="NZ_JBDIVF010000002.1"/>
</dbReference>
<dbReference type="Pfam" id="PF22019">
    <property type="entry name" value="GlgB_N"/>
    <property type="match status" value="1"/>
</dbReference>
<comment type="pathway">
    <text evidence="3 10">Glycan biosynthesis; glycogen biosynthesis.</text>
</comment>
<dbReference type="InterPro" id="IPR006048">
    <property type="entry name" value="A-amylase/branching_C"/>
</dbReference>
<evidence type="ECO:0000256" key="7">
    <source>
        <dbReference type="ARBA" id="ARBA00022679"/>
    </source>
</evidence>